<organism evidence="1">
    <name type="scientific">Planktothricoides raciborskii GIHE-MW2</name>
    <dbReference type="NCBI Taxonomy" id="2792601"/>
    <lineage>
        <taxon>Bacteria</taxon>
        <taxon>Bacillati</taxon>
        <taxon>Cyanobacteriota</taxon>
        <taxon>Cyanophyceae</taxon>
        <taxon>Oscillatoriophycideae</taxon>
        <taxon>Oscillatoriales</taxon>
        <taxon>Oscillatoriaceae</taxon>
        <taxon>Planktothricoides</taxon>
    </lineage>
</organism>
<evidence type="ECO:0008006" key="2">
    <source>
        <dbReference type="Google" id="ProtNLM"/>
    </source>
</evidence>
<gene>
    <name evidence="1" type="ORF">ABWT76_001057</name>
</gene>
<dbReference type="EMBL" id="CP159837">
    <property type="protein sequence ID" value="XCM38225.1"/>
    <property type="molecule type" value="Genomic_DNA"/>
</dbReference>
<accession>A0AAU8JJJ6</accession>
<protein>
    <recommendedName>
        <fullName evidence="2">DUF2281 domain-containing protein</fullName>
    </recommendedName>
</protein>
<name>A0AAU8JJJ6_9CYAN</name>
<proteinExistence type="predicted"/>
<sequence length="91" mass="10231">MSNGRTLLKLSVDQFFSQCNWAGQPLAILENIDQETVPEIRLSLLVAEYFRLIPWEGTPIIGSLPKVSANLDLLENDPLEDVTLEDLLDSF</sequence>
<evidence type="ECO:0000313" key="1">
    <source>
        <dbReference type="EMBL" id="XCM38225.1"/>
    </source>
</evidence>
<dbReference type="AlphaFoldDB" id="A0AAU8JJJ6"/>
<reference evidence="1" key="1">
    <citation type="submission" date="2024-07" db="EMBL/GenBank/DDBJ databases">
        <authorList>
            <person name="Kim Y.J."/>
            <person name="Jeong J.Y."/>
        </authorList>
    </citation>
    <scope>NUCLEOTIDE SEQUENCE</scope>
    <source>
        <strain evidence="1">GIHE-MW2</strain>
    </source>
</reference>
<dbReference type="RefSeq" id="WP_054466481.1">
    <property type="nucleotide sequence ID" value="NZ_CP159837.1"/>
</dbReference>